<dbReference type="GeneID" id="41321896"/>
<proteinExistence type="predicted"/>
<sequence length="126" mass="14433">MTLSFGIIRTRRADVYGDDISEEDVNMQTGNHEGQTRKVRKNVTIEYEKPGSWKKVRNLDNSGSKEVVKTNIATVNAKEIRGPWAVVFNGRRQKKIQAKRDVTIKYQEVSSVGKDGRIFGKLRRRP</sequence>
<dbReference type="Proteomes" id="UP000273278">
    <property type="component" value="Chromosome"/>
</dbReference>
<accession>A0A3G3IHL1</accession>
<organism evidence="1 2">
    <name type="scientific">Methanomethylophilus alvi</name>
    <dbReference type="NCBI Taxonomy" id="1291540"/>
    <lineage>
        <taxon>Archaea</taxon>
        <taxon>Methanobacteriati</taxon>
        <taxon>Thermoplasmatota</taxon>
        <taxon>Thermoplasmata</taxon>
        <taxon>Methanomassiliicoccales</taxon>
        <taxon>Methanomethylophilaceae</taxon>
        <taxon>Methanomethylophilus</taxon>
    </lineage>
</organism>
<gene>
    <name evidence="1" type="ORF">BKD89_05475</name>
</gene>
<dbReference type="RefSeq" id="WP_048097825.1">
    <property type="nucleotide sequence ID" value="NZ_CP017686.1"/>
</dbReference>
<reference evidence="1 2" key="1">
    <citation type="submission" date="2016-10" db="EMBL/GenBank/DDBJ databases">
        <title>Complete genome of the TMA-utilizing, human hosted archaeon Methanomethylophilus alvus Gen. nov, sp. nov., strain Mx-05, derived from a pure culture.</title>
        <authorList>
            <person name="Brugere J.-F."/>
            <person name="Ben Hania W."/>
            <person name="Chaudhary P.P."/>
            <person name="Gaci N."/>
            <person name="Borrel G."/>
            <person name="Cao Van Tuat L."/>
            <person name="Fardeau M.-L."/>
            <person name="Harris H.M.B."/>
            <person name="O'Toole P.W."/>
            <person name="Ollivier B."/>
        </authorList>
    </citation>
    <scope>NUCLEOTIDE SEQUENCE [LARGE SCALE GENOMIC DNA]</scope>
    <source>
        <strain evidence="1 2">Mx-05</strain>
    </source>
</reference>
<name>A0A3G3IHL1_9ARCH</name>
<dbReference type="EMBL" id="CP017686">
    <property type="protein sequence ID" value="AYQ55251.1"/>
    <property type="molecule type" value="Genomic_DNA"/>
</dbReference>
<dbReference type="AlphaFoldDB" id="A0A3G3IHL1"/>
<protein>
    <submittedName>
        <fullName evidence="1">Uncharacterized protein</fullName>
    </submittedName>
</protein>
<evidence type="ECO:0000313" key="2">
    <source>
        <dbReference type="Proteomes" id="UP000273278"/>
    </source>
</evidence>
<evidence type="ECO:0000313" key="1">
    <source>
        <dbReference type="EMBL" id="AYQ55251.1"/>
    </source>
</evidence>